<reference evidence="3 4" key="2">
    <citation type="submission" date="2021-12" db="EMBL/GenBank/DDBJ databases">
        <title>Antimicrobial susceptibility of Lactobacillus delbrueckii subsp. lactis obtained from milk products and other habitats.</title>
        <authorList>
            <person name="Shani N."/>
        </authorList>
    </citation>
    <scope>NUCLEOTIDE SEQUENCE [LARGE SCALE GENOMIC DNA]</scope>
    <source>
        <strain evidence="3 4">FAM 21755</strain>
    </source>
</reference>
<dbReference type="InterPro" id="IPR049731">
    <property type="entry name" value="LVIS_2131-like"/>
</dbReference>
<accession>A0A3G6JBZ6</accession>
<reference evidence="2" key="1">
    <citation type="submission" date="2018-07" db="EMBL/GenBank/DDBJ databases">
        <authorList>
            <person name="Somerville V."/>
        </authorList>
    </citation>
    <scope>NUCLEOTIDE SEQUENCE</scope>
    <source>
        <strain evidence="2">NWC_2_2</strain>
    </source>
</reference>
<evidence type="ECO:0000313" key="3">
    <source>
        <dbReference type="EMBL" id="MCD5564201.1"/>
    </source>
</evidence>
<protein>
    <submittedName>
        <fullName evidence="3">LVIS_2131 family protein</fullName>
    </submittedName>
</protein>
<keyword evidence="1" id="KW-0472">Membrane</keyword>
<evidence type="ECO:0000313" key="2">
    <source>
        <dbReference type="EMBL" id="AZA15421.1"/>
    </source>
</evidence>
<keyword evidence="1" id="KW-1133">Transmembrane helix</keyword>
<evidence type="ECO:0000313" key="4">
    <source>
        <dbReference type="Proteomes" id="UP001200334"/>
    </source>
</evidence>
<organism evidence="2">
    <name type="scientific">Lactobacillus delbrueckii subsp. lactis</name>
    <dbReference type="NCBI Taxonomy" id="29397"/>
    <lineage>
        <taxon>Bacteria</taxon>
        <taxon>Bacillati</taxon>
        <taxon>Bacillota</taxon>
        <taxon>Bacilli</taxon>
        <taxon>Lactobacillales</taxon>
        <taxon>Lactobacillaceae</taxon>
        <taxon>Lactobacillus</taxon>
    </lineage>
</organism>
<dbReference type="AlphaFoldDB" id="A0A3G6JBZ6"/>
<dbReference type="EMBL" id="JAJNUY010000053">
    <property type="protein sequence ID" value="MCD5564201.1"/>
    <property type="molecule type" value="Genomic_DNA"/>
</dbReference>
<feature type="transmembrane region" description="Helical" evidence="1">
    <location>
        <begin position="47"/>
        <end position="69"/>
    </location>
</feature>
<proteinExistence type="predicted"/>
<gene>
    <name evidence="2" type="ORF">DQL93_01260</name>
    <name evidence="3" type="ORF">LOB85_08870</name>
</gene>
<dbReference type="RefSeq" id="WP_035171639.1">
    <property type="nucleotide sequence ID" value="NZ_CP046131.1"/>
</dbReference>
<evidence type="ECO:0000256" key="1">
    <source>
        <dbReference type="SAM" id="Phobius"/>
    </source>
</evidence>
<sequence length="208" mass="23946">MWSWNVLGVALWVGAIVYLVFIVQNIRRRRLKMIIQRRHKFEWGNSLISLLEVASFCLLAGWLLAVSLFDDPNLTDTSRITSSVTYKPLVLQPSASQSYYVQVRSTKNRDLSQQYIFYLKGKKYTVPSYLATVSYEKDPINVTASALPFSRKELKKEDSRYQQAYVAIYTAKYKNTAANGIGLHVGHQAKRFYLIRVPDSSFIDKESK</sequence>
<keyword evidence="1" id="KW-0812">Transmembrane</keyword>
<dbReference type="EMBL" id="CP031023">
    <property type="protein sequence ID" value="AZA15421.1"/>
    <property type="molecule type" value="Genomic_DNA"/>
</dbReference>
<dbReference type="Proteomes" id="UP001200334">
    <property type="component" value="Unassembled WGS sequence"/>
</dbReference>
<feature type="transmembrane region" description="Helical" evidence="1">
    <location>
        <begin position="6"/>
        <end position="26"/>
    </location>
</feature>
<name>A0A3G6JBZ6_LACDL</name>
<dbReference type="NCBIfam" id="NF040508">
    <property type="entry name" value="LVIS_2131_fam"/>
    <property type="match status" value="1"/>
</dbReference>